<evidence type="ECO:0000313" key="2">
    <source>
        <dbReference type="EMBL" id="KAF7392306.1"/>
    </source>
</evidence>
<dbReference type="Proteomes" id="UP000600918">
    <property type="component" value="Unassembled WGS sequence"/>
</dbReference>
<organism evidence="2 3">
    <name type="scientific">Vespula pensylvanica</name>
    <name type="common">Western yellow jacket</name>
    <name type="synonym">Wasp</name>
    <dbReference type="NCBI Taxonomy" id="30213"/>
    <lineage>
        <taxon>Eukaryota</taxon>
        <taxon>Metazoa</taxon>
        <taxon>Ecdysozoa</taxon>
        <taxon>Arthropoda</taxon>
        <taxon>Hexapoda</taxon>
        <taxon>Insecta</taxon>
        <taxon>Pterygota</taxon>
        <taxon>Neoptera</taxon>
        <taxon>Endopterygota</taxon>
        <taxon>Hymenoptera</taxon>
        <taxon>Apocrita</taxon>
        <taxon>Aculeata</taxon>
        <taxon>Vespoidea</taxon>
        <taxon>Vespidae</taxon>
        <taxon>Vespinae</taxon>
        <taxon>Vespula</taxon>
    </lineage>
</organism>
<keyword evidence="3" id="KW-1185">Reference proteome</keyword>
<protein>
    <submittedName>
        <fullName evidence="2">Uncharacterized protein</fullName>
    </submittedName>
</protein>
<feature type="compositionally biased region" description="Acidic residues" evidence="1">
    <location>
        <begin position="39"/>
        <end position="71"/>
    </location>
</feature>
<name>A0A834JRK7_VESPE</name>
<evidence type="ECO:0000313" key="3">
    <source>
        <dbReference type="Proteomes" id="UP000600918"/>
    </source>
</evidence>
<comment type="caution">
    <text evidence="2">The sequence shown here is derived from an EMBL/GenBank/DDBJ whole genome shotgun (WGS) entry which is preliminary data.</text>
</comment>
<sequence>MDACEIRRIKKDVKVKVKIESSTNCLLSRLSSSLKLNLDNDDNDNDDNDDDNDDDDDDDVDDVDDDGDEEEKNIAAASCSTSRAEESGSEWDQVNVAVRAGHNDDDLVLAKSLNG</sequence>
<evidence type="ECO:0000256" key="1">
    <source>
        <dbReference type="SAM" id="MobiDB-lite"/>
    </source>
</evidence>
<reference evidence="2" key="1">
    <citation type="journal article" date="2020" name="G3 (Bethesda)">
        <title>High-Quality Assemblies for Three Invasive Social Wasps from the &lt;i&gt;Vespula&lt;/i&gt; Genus.</title>
        <authorList>
            <person name="Harrop T.W.R."/>
            <person name="Guhlin J."/>
            <person name="McLaughlin G.M."/>
            <person name="Permina E."/>
            <person name="Stockwell P."/>
            <person name="Gilligan J."/>
            <person name="Le Lec M.F."/>
            <person name="Gruber M.A.M."/>
            <person name="Quinn O."/>
            <person name="Lovegrove M."/>
            <person name="Duncan E.J."/>
            <person name="Remnant E.J."/>
            <person name="Van Eeckhoven J."/>
            <person name="Graham B."/>
            <person name="Knapp R.A."/>
            <person name="Langford K.W."/>
            <person name="Kronenberg Z."/>
            <person name="Press M.O."/>
            <person name="Eacker S.M."/>
            <person name="Wilson-Rankin E.E."/>
            <person name="Purcell J."/>
            <person name="Lester P.J."/>
            <person name="Dearden P.K."/>
        </authorList>
    </citation>
    <scope>NUCLEOTIDE SEQUENCE</scope>
    <source>
        <strain evidence="2">Volc-1</strain>
    </source>
</reference>
<dbReference type="AlphaFoldDB" id="A0A834JRK7"/>
<feature type="region of interest" description="Disordered" evidence="1">
    <location>
        <begin position="36"/>
        <end position="90"/>
    </location>
</feature>
<dbReference type="EMBL" id="JACSDY010000022">
    <property type="protein sequence ID" value="KAF7392306.1"/>
    <property type="molecule type" value="Genomic_DNA"/>
</dbReference>
<proteinExistence type="predicted"/>
<accession>A0A834JRK7</accession>
<gene>
    <name evidence="2" type="ORF">H0235_017305</name>
</gene>